<dbReference type="InterPro" id="IPR017515">
    <property type="entry name" value="MeMalonyl-CoA_epimerase"/>
</dbReference>
<evidence type="ECO:0000256" key="2">
    <source>
        <dbReference type="ARBA" id="ARBA00022723"/>
    </source>
</evidence>
<comment type="function">
    <text evidence="6">Methylmalonyl-CoA epimerase involved in propionyl-CoA metabolism.</text>
</comment>
<evidence type="ECO:0000256" key="5">
    <source>
        <dbReference type="ARBA" id="ARBA00050406"/>
    </source>
</evidence>
<keyword evidence="2" id="KW-0479">Metal-binding</keyword>
<dbReference type="InterPro" id="IPR051785">
    <property type="entry name" value="MMCE/EMCE_epimerase"/>
</dbReference>
<evidence type="ECO:0000256" key="3">
    <source>
        <dbReference type="ARBA" id="ARBA00023235"/>
    </source>
</evidence>
<proteinExistence type="inferred from homology"/>
<dbReference type="InterPro" id="IPR029068">
    <property type="entry name" value="Glyas_Bleomycin-R_OHBP_Dase"/>
</dbReference>
<dbReference type="EMBL" id="BEZZ01000948">
    <property type="protein sequence ID" value="GCC37146.1"/>
    <property type="molecule type" value="Genomic_DNA"/>
</dbReference>
<dbReference type="CDD" id="cd07249">
    <property type="entry name" value="MMCE"/>
    <property type="match status" value="1"/>
</dbReference>
<feature type="domain" description="VOC" evidence="11">
    <location>
        <begin position="86"/>
        <end position="215"/>
    </location>
</feature>
<organism evidence="12 13">
    <name type="scientific">Chiloscyllium punctatum</name>
    <name type="common">Brownbanded bambooshark</name>
    <name type="synonym">Hemiscyllium punctatum</name>
    <dbReference type="NCBI Taxonomy" id="137246"/>
    <lineage>
        <taxon>Eukaryota</taxon>
        <taxon>Metazoa</taxon>
        <taxon>Chordata</taxon>
        <taxon>Craniata</taxon>
        <taxon>Vertebrata</taxon>
        <taxon>Chondrichthyes</taxon>
        <taxon>Elasmobranchii</taxon>
        <taxon>Galeomorphii</taxon>
        <taxon>Galeoidea</taxon>
        <taxon>Orectolobiformes</taxon>
        <taxon>Hemiscylliidae</taxon>
        <taxon>Chiloscyllium</taxon>
    </lineage>
</organism>
<evidence type="ECO:0000259" key="11">
    <source>
        <dbReference type="PROSITE" id="PS51819"/>
    </source>
</evidence>
<sequence>MKGWGLGLNDGAPGEGAGPRLDLQCPDEGAENRTKRRFPRMKGRGLELADVVFESGSKMAANMLKVAMGSRAFSSGIGDALWKLGRLNHVAIAVPGVEKARCFYRDVLGAQVSEPVPLAEHGVVTVFVELGNTKLELLEPLGPDSPIRGFLNKHRDGGLHHICIEVDRLSAAIQRLRELHIRTLSPEARIGAHGKPVIFLHPKDCGGVLVELEEA</sequence>
<dbReference type="PANTHER" id="PTHR43048:SF3">
    <property type="entry name" value="METHYLMALONYL-COA EPIMERASE, MITOCHONDRIAL"/>
    <property type="match status" value="1"/>
</dbReference>
<dbReference type="Proteomes" id="UP000287033">
    <property type="component" value="Unassembled WGS sequence"/>
</dbReference>
<comment type="caution">
    <text evidence="12">The sequence shown here is derived from an EMBL/GenBank/DDBJ whole genome shotgun (WGS) entry which is preliminary data.</text>
</comment>
<dbReference type="OMA" id="WIRAFRI"/>
<evidence type="ECO:0000256" key="1">
    <source>
        <dbReference type="ARBA" id="ARBA00009308"/>
    </source>
</evidence>
<comment type="catalytic activity">
    <reaction evidence="5">
        <text>(R)-methylmalonyl-CoA = (S)-methylmalonyl-CoA</text>
        <dbReference type="Rhea" id="RHEA:20553"/>
        <dbReference type="ChEBI" id="CHEBI:57326"/>
        <dbReference type="ChEBI" id="CHEBI:57327"/>
        <dbReference type="EC" id="5.1.99.1"/>
    </reaction>
    <physiologicalReaction direction="right-to-left" evidence="5">
        <dbReference type="Rhea" id="RHEA:20555"/>
    </physiologicalReaction>
</comment>
<gene>
    <name evidence="12" type="ORF">chiPu_0015647</name>
</gene>
<dbReference type="Gene3D" id="3.10.180.10">
    <property type="entry name" value="2,3-Dihydroxybiphenyl 1,2-Dioxygenase, domain 1"/>
    <property type="match status" value="1"/>
</dbReference>
<feature type="compositionally biased region" description="Gly residues" evidence="10">
    <location>
        <begin position="1"/>
        <end position="17"/>
    </location>
</feature>
<comment type="similarity">
    <text evidence="1">Belongs to the methylmalonyl-CoA epimerase family.</text>
</comment>
<dbReference type="GO" id="GO:0046872">
    <property type="term" value="F:metal ion binding"/>
    <property type="evidence" value="ECO:0007669"/>
    <property type="project" value="UniProtKB-KW"/>
</dbReference>
<evidence type="ECO:0000256" key="4">
    <source>
        <dbReference type="ARBA" id="ARBA00023285"/>
    </source>
</evidence>
<evidence type="ECO:0000313" key="12">
    <source>
        <dbReference type="EMBL" id="GCC37146.1"/>
    </source>
</evidence>
<dbReference type="STRING" id="137246.A0A401T3A0"/>
<keyword evidence="4" id="KW-0170">Cobalt</keyword>
<dbReference type="GO" id="GO:0005739">
    <property type="term" value="C:mitochondrion"/>
    <property type="evidence" value="ECO:0007669"/>
    <property type="project" value="TreeGrafter"/>
</dbReference>
<dbReference type="InterPro" id="IPR037523">
    <property type="entry name" value="VOC_core"/>
</dbReference>
<feature type="region of interest" description="Disordered" evidence="10">
    <location>
        <begin position="1"/>
        <end position="32"/>
    </location>
</feature>
<dbReference type="SUPFAM" id="SSF54593">
    <property type="entry name" value="Glyoxalase/Bleomycin resistance protein/Dihydroxybiphenyl dioxygenase"/>
    <property type="match status" value="1"/>
</dbReference>
<dbReference type="PROSITE" id="PS51819">
    <property type="entry name" value="VOC"/>
    <property type="match status" value="1"/>
</dbReference>
<evidence type="ECO:0000256" key="9">
    <source>
        <dbReference type="ARBA" id="ARBA00081771"/>
    </source>
</evidence>
<keyword evidence="13" id="KW-1185">Reference proteome</keyword>
<reference evidence="12 13" key="1">
    <citation type="journal article" date="2018" name="Nat. Ecol. Evol.">
        <title>Shark genomes provide insights into elasmobranch evolution and the origin of vertebrates.</title>
        <authorList>
            <person name="Hara Y"/>
            <person name="Yamaguchi K"/>
            <person name="Onimaru K"/>
            <person name="Kadota M"/>
            <person name="Koyanagi M"/>
            <person name="Keeley SD"/>
            <person name="Tatsumi K"/>
            <person name="Tanaka K"/>
            <person name="Motone F"/>
            <person name="Kageyama Y"/>
            <person name="Nozu R"/>
            <person name="Adachi N"/>
            <person name="Nishimura O"/>
            <person name="Nakagawa R"/>
            <person name="Tanegashima C"/>
            <person name="Kiyatake I"/>
            <person name="Matsumoto R"/>
            <person name="Murakumo K"/>
            <person name="Nishida K"/>
            <person name="Terakita A"/>
            <person name="Kuratani S"/>
            <person name="Sato K"/>
            <person name="Hyodo S Kuraku.S."/>
        </authorList>
    </citation>
    <scope>NUCLEOTIDE SEQUENCE [LARGE SCALE GENOMIC DNA]</scope>
</reference>
<dbReference type="AlphaFoldDB" id="A0A401T3A0"/>
<dbReference type="GO" id="GO:0046491">
    <property type="term" value="P:L-methylmalonyl-CoA metabolic process"/>
    <property type="evidence" value="ECO:0007669"/>
    <property type="project" value="TreeGrafter"/>
</dbReference>
<dbReference type="FunFam" id="3.10.180.10:FF:000003">
    <property type="entry name" value="Methylmalonyl-CoA epimerase, mitochondrial"/>
    <property type="match status" value="1"/>
</dbReference>
<dbReference type="EC" id="5.1.99.1" evidence="7"/>
<dbReference type="GO" id="GO:0004493">
    <property type="term" value="F:methylmalonyl-CoA epimerase activity"/>
    <property type="evidence" value="ECO:0007669"/>
    <property type="project" value="UniProtKB-EC"/>
</dbReference>
<name>A0A401T3A0_CHIPU</name>
<keyword evidence="3" id="KW-0413">Isomerase</keyword>
<dbReference type="NCBIfam" id="TIGR03081">
    <property type="entry name" value="metmalonyl_epim"/>
    <property type="match status" value="1"/>
</dbReference>
<dbReference type="OrthoDB" id="16820at2759"/>
<protein>
    <recommendedName>
        <fullName evidence="8">Methylmalonyl-CoA epimerase, mitochondrial</fullName>
        <ecNumber evidence="7">5.1.99.1</ecNumber>
    </recommendedName>
    <alternativeName>
        <fullName evidence="9">DL-methylmalonyl-CoA racemase</fullName>
    </alternativeName>
</protein>
<evidence type="ECO:0000256" key="7">
    <source>
        <dbReference type="ARBA" id="ARBA00066411"/>
    </source>
</evidence>
<accession>A0A401T3A0</accession>
<dbReference type="Pfam" id="PF13669">
    <property type="entry name" value="Glyoxalase_4"/>
    <property type="match status" value="1"/>
</dbReference>
<evidence type="ECO:0000256" key="6">
    <source>
        <dbReference type="ARBA" id="ARBA00053742"/>
    </source>
</evidence>
<dbReference type="PANTHER" id="PTHR43048">
    <property type="entry name" value="METHYLMALONYL-COA EPIMERASE"/>
    <property type="match status" value="1"/>
</dbReference>
<evidence type="ECO:0000313" key="13">
    <source>
        <dbReference type="Proteomes" id="UP000287033"/>
    </source>
</evidence>
<evidence type="ECO:0000256" key="10">
    <source>
        <dbReference type="SAM" id="MobiDB-lite"/>
    </source>
</evidence>
<evidence type="ECO:0000256" key="8">
    <source>
        <dbReference type="ARBA" id="ARBA00071337"/>
    </source>
</evidence>